<feature type="signal peptide" evidence="1">
    <location>
        <begin position="1"/>
        <end position="24"/>
    </location>
</feature>
<dbReference type="Gramene" id="AUR62030543-RA">
    <property type="protein sequence ID" value="AUR62030543-RA:cds"/>
    <property type="gene ID" value="AUR62030543"/>
</dbReference>
<organism evidence="2 3">
    <name type="scientific">Chenopodium quinoa</name>
    <name type="common">Quinoa</name>
    <dbReference type="NCBI Taxonomy" id="63459"/>
    <lineage>
        <taxon>Eukaryota</taxon>
        <taxon>Viridiplantae</taxon>
        <taxon>Streptophyta</taxon>
        <taxon>Embryophyta</taxon>
        <taxon>Tracheophyta</taxon>
        <taxon>Spermatophyta</taxon>
        <taxon>Magnoliopsida</taxon>
        <taxon>eudicotyledons</taxon>
        <taxon>Gunneridae</taxon>
        <taxon>Pentapetalae</taxon>
        <taxon>Caryophyllales</taxon>
        <taxon>Chenopodiaceae</taxon>
        <taxon>Chenopodioideae</taxon>
        <taxon>Atripliceae</taxon>
        <taxon>Chenopodium</taxon>
    </lineage>
</organism>
<dbReference type="Pfam" id="PF04398">
    <property type="entry name" value="DUF538"/>
    <property type="match status" value="1"/>
</dbReference>
<sequence>MSPKTATISLALLTLTLTLTLSSAHTKCPASSITEILKHYDLPPSIFPSNVQSFSCDLISKNSIRLSISLTGDCVVTRELIGVKNVVMCKQEISATLSYRELADVEGVTVDLSGNIPPWTPKGLMTITGGKVYDFVVFKLFQFTSDRGDSPPFPFIAFPNEAPNCDPKPAFVLSARLLPFNPLLVA</sequence>
<dbReference type="AlphaFoldDB" id="A0A803MJG0"/>
<accession>A0A803MJG0</accession>
<dbReference type="OMA" id="SSAHTKC"/>
<dbReference type="RefSeq" id="XP_021737819.1">
    <property type="nucleotide sequence ID" value="XM_021882127.1"/>
</dbReference>
<evidence type="ECO:0000313" key="2">
    <source>
        <dbReference type="EnsemblPlants" id="AUR62030543-RA:cds"/>
    </source>
</evidence>
<name>A0A803MJG0_CHEQI</name>
<gene>
    <name evidence="2" type="primary">LOC110704340</name>
</gene>
<dbReference type="GeneID" id="110704340"/>
<dbReference type="InterPro" id="IPR036758">
    <property type="entry name" value="At5g01610-like"/>
</dbReference>
<keyword evidence="3" id="KW-1185">Reference proteome</keyword>
<proteinExistence type="predicted"/>
<evidence type="ECO:0000256" key="1">
    <source>
        <dbReference type="SAM" id="SignalP"/>
    </source>
</evidence>
<evidence type="ECO:0000313" key="3">
    <source>
        <dbReference type="Proteomes" id="UP000596660"/>
    </source>
</evidence>
<dbReference type="OrthoDB" id="1799226at2759"/>
<dbReference type="EnsemblPlants" id="AUR62030543-RA">
    <property type="protein sequence ID" value="AUR62030543-RA:cds"/>
    <property type="gene ID" value="AUR62030543"/>
</dbReference>
<dbReference type="InterPro" id="IPR007493">
    <property type="entry name" value="DUF538"/>
</dbReference>
<dbReference type="Gene3D" id="2.30.240.10">
    <property type="entry name" value="At5g01610-like"/>
    <property type="match status" value="1"/>
</dbReference>
<keyword evidence="1" id="KW-0732">Signal</keyword>
<reference evidence="2" key="2">
    <citation type="submission" date="2021-03" db="UniProtKB">
        <authorList>
            <consortium name="EnsemblPlants"/>
        </authorList>
    </citation>
    <scope>IDENTIFICATION</scope>
</reference>
<reference evidence="2" key="1">
    <citation type="journal article" date="2017" name="Nature">
        <title>The genome of Chenopodium quinoa.</title>
        <authorList>
            <person name="Jarvis D.E."/>
            <person name="Ho Y.S."/>
            <person name="Lightfoot D.J."/>
            <person name="Schmoeckel S.M."/>
            <person name="Li B."/>
            <person name="Borm T.J.A."/>
            <person name="Ohyanagi H."/>
            <person name="Mineta K."/>
            <person name="Michell C.T."/>
            <person name="Saber N."/>
            <person name="Kharbatia N.M."/>
            <person name="Rupper R.R."/>
            <person name="Sharp A.R."/>
            <person name="Dally N."/>
            <person name="Boughton B.A."/>
            <person name="Woo Y.H."/>
            <person name="Gao G."/>
            <person name="Schijlen E.G.W.M."/>
            <person name="Guo X."/>
            <person name="Momin A.A."/>
            <person name="Negrao S."/>
            <person name="Al-Babili S."/>
            <person name="Gehring C."/>
            <person name="Roessner U."/>
            <person name="Jung C."/>
            <person name="Murphy K."/>
            <person name="Arold S.T."/>
            <person name="Gojobori T."/>
            <person name="van der Linden C.G."/>
            <person name="van Loo E.N."/>
            <person name="Jellen E.N."/>
            <person name="Maughan P.J."/>
            <person name="Tester M."/>
        </authorList>
    </citation>
    <scope>NUCLEOTIDE SEQUENCE [LARGE SCALE GENOMIC DNA]</scope>
    <source>
        <strain evidence="2">cv. PI 614886</strain>
    </source>
</reference>
<dbReference type="SUPFAM" id="SSF141562">
    <property type="entry name" value="At5g01610-like"/>
    <property type="match status" value="1"/>
</dbReference>
<dbReference type="KEGG" id="cqi:110704340"/>
<feature type="chain" id="PRO_5031504086" evidence="1">
    <location>
        <begin position="25"/>
        <end position="186"/>
    </location>
</feature>
<dbReference type="Proteomes" id="UP000596660">
    <property type="component" value="Unplaced"/>
</dbReference>
<protein>
    <submittedName>
        <fullName evidence="2">Uncharacterized protein</fullName>
    </submittedName>
</protein>